<dbReference type="Proteomes" id="UP001059596">
    <property type="component" value="Unassembled WGS sequence"/>
</dbReference>
<dbReference type="EMBL" id="JAMKOV010000002">
    <property type="protein sequence ID" value="KAI8041997.1"/>
    <property type="molecule type" value="Genomic_DNA"/>
</dbReference>
<reference evidence="1" key="1">
    <citation type="journal article" date="2023" name="Genome Biol. Evol.">
        <title>Long-read-based Genome Assembly of Drosophila gunungcola Reveals Fewer Chemosensory Genes in Flower-breeding Species.</title>
        <authorList>
            <person name="Negi A."/>
            <person name="Liao B.Y."/>
            <person name="Yeh S.D."/>
        </authorList>
    </citation>
    <scope>NUCLEOTIDE SEQUENCE</scope>
    <source>
        <strain evidence="1">Sukarami</strain>
    </source>
</reference>
<evidence type="ECO:0000313" key="2">
    <source>
        <dbReference type="Proteomes" id="UP001059596"/>
    </source>
</evidence>
<comment type="caution">
    <text evidence="1">The sequence shown here is derived from an EMBL/GenBank/DDBJ whole genome shotgun (WGS) entry which is preliminary data.</text>
</comment>
<keyword evidence="2" id="KW-1185">Reference proteome</keyword>
<sequence>MYAKMEKILTELDKLKEMRFFAVPGPPRMRGIDGKNGIPDGYYGIPGPPRPWLSIPRGQFDLIHDLRRGYVPQRPDQRRELVPPRPVMDASRGEFDLFHDSHPSRANFSVYH</sequence>
<name>A0A9P9YS07_9MUSC</name>
<protein>
    <submittedName>
        <fullName evidence="1">Uncharacterized protein</fullName>
    </submittedName>
</protein>
<accession>A0A9P9YS07</accession>
<organism evidence="1 2">
    <name type="scientific">Drosophila gunungcola</name>
    <name type="common">fruit fly</name>
    <dbReference type="NCBI Taxonomy" id="103775"/>
    <lineage>
        <taxon>Eukaryota</taxon>
        <taxon>Metazoa</taxon>
        <taxon>Ecdysozoa</taxon>
        <taxon>Arthropoda</taxon>
        <taxon>Hexapoda</taxon>
        <taxon>Insecta</taxon>
        <taxon>Pterygota</taxon>
        <taxon>Neoptera</taxon>
        <taxon>Endopterygota</taxon>
        <taxon>Diptera</taxon>
        <taxon>Brachycera</taxon>
        <taxon>Muscomorpha</taxon>
        <taxon>Ephydroidea</taxon>
        <taxon>Drosophilidae</taxon>
        <taxon>Drosophila</taxon>
        <taxon>Sophophora</taxon>
    </lineage>
</organism>
<proteinExistence type="predicted"/>
<dbReference type="AlphaFoldDB" id="A0A9P9YS07"/>
<gene>
    <name evidence="1" type="ORF">M5D96_003297</name>
</gene>
<evidence type="ECO:0000313" key="1">
    <source>
        <dbReference type="EMBL" id="KAI8041997.1"/>
    </source>
</evidence>